<evidence type="ECO:0000313" key="2">
    <source>
        <dbReference type="Proteomes" id="UP000248897"/>
    </source>
</evidence>
<evidence type="ECO:0000313" key="1">
    <source>
        <dbReference type="EMBL" id="SQI32364.1"/>
    </source>
</evidence>
<accession>A0A2X4X764</accession>
<name>A0A2X4X764_SERPL</name>
<dbReference type="InterPro" id="IPR037224">
    <property type="entry name" value="PapC_N_sf"/>
</dbReference>
<dbReference type="SUPFAM" id="SSF141729">
    <property type="entry name" value="FimD N-terminal domain-like"/>
    <property type="match status" value="1"/>
</dbReference>
<gene>
    <name evidence="1" type="ORF">NCTC12961_01110</name>
</gene>
<protein>
    <submittedName>
        <fullName evidence="1">Uncharacterized protein</fullName>
    </submittedName>
</protein>
<sequence length="137" mass="15224">MWSLESTHCVQGDMEVKPREIKKYARRAICVSKIAYAVRHILITSLGIGFSVFAQNNAGHFPVGTESETRSENVKFNGAFIHGLSVDVTQYYQENPVPVGEYAVSVSVNGENRGSVKWCSRRLKGELVPNPVLINKN</sequence>
<dbReference type="EMBL" id="LS483469">
    <property type="protein sequence ID" value="SQI32364.1"/>
    <property type="molecule type" value="Genomic_DNA"/>
</dbReference>
<dbReference type="AlphaFoldDB" id="A0A2X4X764"/>
<proteinExistence type="predicted"/>
<reference evidence="1 2" key="1">
    <citation type="submission" date="2018-06" db="EMBL/GenBank/DDBJ databases">
        <authorList>
            <consortium name="Pathogen Informatics"/>
            <person name="Doyle S."/>
        </authorList>
    </citation>
    <scope>NUCLEOTIDE SEQUENCE [LARGE SCALE GENOMIC DNA]</scope>
    <source>
        <strain evidence="1 2">NCTC12961</strain>
    </source>
</reference>
<dbReference type="Proteomes" id="UP000248897">
    <property type="component" value="Chromosome 1"/>
</dbReference>
<organism evidence="1 2">
    <name type="scientific">Serratia plymuthica</name>
    <dbReference type="NCBI Taxonomy" id="82996"/>
    <lineage>
        <taxon>Bacteria</taxon>
        <taxon>Pseudomonadati</taxon>
        <taxon>Pseudomonadota</taxon>
        <taxon>Gammaproteobacteria</taxon>
        <taxon>Enterobacterales</taxon>
        <taxon>Yersiniaceae</taxon>
        <taxon>Serratia</taxon>
    </lineage>
</organism>